<feature type="non-terminal residue" evidence="1">
    <location>
        <position position="102"/>
    </location>
</feature>
<name>A0A7Y2H2E4_UNCEI</name>
<dbReference type="PANTHER" id="PTHR43162">
    <property type="match status" value="1"/>
</dbReference>
<comment type="caution">
    <text evidence="1">The sequence shown here is derived from an EMBL/GenBank/DDBJ whole genome shotgun (WGS) entry which is preliminary data.</text>
</comment>
<dbReference type="AlphaFoldDB" id="A0A7Y2H2E4"/>
<organism evidence="1 2">
    <name type="scientific">Eiseniibacteriota bacterium</name>
    <dbReference type="NCBI Taxonomy" id="2212470"/>
    <lineage>
        <taxon>Bacteria</taxon>
        <taxon>Candidatus Eiseniibacteriota</taxon>
    </lineage>
</organism>
<protein>
    <submittedName>
        <fullName evidence="1">NmrA family transcriptional regulator</fullName>
    </submittedName>
</protein>
<sequence length="102" mass="11045">MSTSPILIVGKNAKTGSRVNQRLMDLGIPTRAVSRSSSPAFDWNDPTTWRSAMSGAKQAYVTYQPDLAVPQAEKTMKEFLALALELGLEHVVLLSDRGEPGA</sequence>
<gene>
    <name evidence="1" type="ORF">HKN21_09185</name>
</gene>
<reference evidence="1 2" key="1">
    <citation type="submission" date="2020-03" db="EMBL/GenBank/DDBJ databases">
        <title>Metabolic flexibility allows generalist bacteria to become dominant in a frequently disturbed ecosystem.</title>
        <authorList>
            <person name="Chen Y.-J."/>
            <person name="Leung P.M."/>
            <person name="Bay S.K."/>
            <person name="Hugenholtz P."/>
            <person name="Kessler A.J."/>
            <person name="Shelley G."/>
            <person name="Waite D.W."/>
            <person name="Cook P.L."/>
            <person name="Greening C."/>
        </authorList>
    </citation>
    <scope>NUCLEOTIDE SEQUENCE [LARGE SCALE GENOMIC DNA]</scope>
    <source>
        <strain evidence="1">SS_bin_28</strain>
    </source>
</reference>
<accession>A0A7Y2H2E4</accession>
<proteinExistence type="predicted"/>
<dbReference type="InterPro" id="IPR036291">
    <property type="entry name" value="NAD(P)-bd_dom_sf"/>
</dbReference>
<evidence type="ECO:0000313" key="1">
    <source>
        <dbReference type="EMBL" id="NNF06920.1"/>
    </source>
</evidence>
<dbReference type="PANTHER" id="PTHR43162:SF1">
    <property type="entry name" value="PRESTALK A DIFFERENTIATION PROTEIN A"/>
    <property type="match status" value="1"/>
</dbReference>
<evidence type="ECO:0000313" key="2">
    <source>
        <dbReference type="Proteomes" id="UP000547674"/>
    </source>
</evidence>
<dbReference type="EMBL" id="JABDJR010000363">
    <property type="protein sequence ID" value="NNF06920.1"/>
    <property type="molecule type" value="Genomic_DNA"/>
</dbReference>
<dbReference type="InterPro" id="IPR051604">
    <property type="entry name" value="Ergot_Alk_Oxidoreductase"/>
</dbReference>
<dbReference type="SUPFAM" id="SSF51735">
    <property type="entry name" value="NAD(P)-binding Rossmann-fold domains"/>
    <property type="match status" value="1"/>
</dbReference>
<dbReference type="Proteomes" id="UP000547674">
    <property type="component" value="Unassembled WGS sequence"/>
</dbReference>
<dbReference type="Gene3D" id="3.40.50.720">
    <property type="entry name" value="NAD(P)-binding Rossmann-like Domain"/>
    <property type="match status" value="1"/>
</dbReference>